<dbReference type="Proteomes" id="UP001300096">
    <property type="component" value="Unassembled WGS sequence"/>
</dbReference>
<evidence type="ECO:0000313" key="1">
    <source>
        <dbReference type="EMBL" id="MCK2035336.1"/>
    </source>
</evidence>
<accession>A0ABT0FBB1</accession>
<proteinExistence type="predicted"/>
<dbReference type="RefSeq" id="WP_247628764.1">
    <property type="nucleotide sequence ID" value="NZ_JAHWXN010000001.1"/>
</dbReference>
<protein>
    <submittedName>
        <fullName evidence="1">Uncharacterized protein</fullName>
    </submittedName>
</protein>
<keyword evidence="2" id="KW-1185">Reference proteome</keyword>
<organism evidence="1 2">
    <name type="scientific">Microbacterium croceum</name>
    <dbReference type="NCBI Taxonomy" id="2851645"/>
    <lineage>
        <taxon>Bacteria</taxon>
        <taxon>Bacillati</taxon>
        <taxon>Actinomycetota</taxon>
        <taxon>Actinomycetes</taxon>
        <taxon>Micrococcales</taxon>
        <taxon>Microbacteriaceae</taxon>
        <taxon>Microbacterium</taxon>
    </lineage>
</organism>
<name>A0ABT0FBB1_9MICO</name>
<dbReference type="EMBL" id="JAHWXN010000001">
    <property type="protein sequence ID" value="MCK2035336.1"/>
    <property type="molecule type" value="Genomic_DNA"/>
</dbReference>
<reference evidence="1 2" key="1">
    <citation type="submission" date="2021-06" db="EMBL/GenBank/DDBJ databases">
        <title>Genome-based taxonomic framework of Microbacterium strains isolated from marine environment, the description of four new species and reclassification of four preexisting species.</title>
        <authorList>
            <person name="Lee S.D."/>
            <person name="Kim S.-M."/>
            <person name="Byeon Y.-S."/>
            <person name="Yang H.L."/>
            <person name="Kim I.S."/>
        </authorList>
    </citation>
    <scope>NUCLEOTIDE SEQUENCE [LARGE SCALE GENOMIC DNA]</scope>
    <source>
        <strain evidence="1 2">SSW1-49</strain>
    </source>
</reference>
<evidence type="ECO:0000313" key="2">
    <source>
        <dbReference type="Proteomes" id="UP001300096"/>
    </source>
</evidence>
<comment type="caution">
    <text evidence="1">The sequence shown here is derived from an EMBL/GenBank/DDBJ whole genome shotgun (WGS) entry which is preliminary data.</text>
</comment>
<sequence>MMLSPLEPEEASSQQRRLIERGEHLVRQMWPDITVNAFALPDDDAVLLVQPERGGASLYIAADESVMFAASSLEPGAALELFRSGRRTDPVEFVPHAPGRSAR</sequence>
<gene>
    <name evidence="1" type="ORF">KZC51_04225</name>
</gene>